<dbReference type="EMBL" id="NCKW01011055">
    <property type="protein sequence ID" value="POM64766.1"/>
    <property type="molecule type" value="Genomic_DNA"/>
</dbReference>
<keyword evidence="3" id="KW-1185">Reference proteome</keyword>
<dbReference type="OrthoDB" id="126999at2759"/>
<reference evidence="2 3" key="1">
    <citation type="journal article" date="2017" name="Genome Biol. Evol.">
        <title>Phytophthora megakarya and P. palmivora, closely related causal agents of cacao black pod rot, underwent increases in genome sizes and gene numbers by different mechanisms.</title>
        <authorList>
            <person name="Ali S.S."/>
            <person name="Shao J."/>
            <person name="Lary D.J."/>
            <person name="Kronmiller B."/>
            <person name="Shen D."/>
            <person name="Strem M.D."/>
            <person name="Amoako-Attah I."/>
            <person name="Akrofi A.Y."/>
            <person name="Begoude B.A."/>
            <person name="Ten Hoopen G.M."/>
            <person name="Coulibaly K."/>
            <person name="Kebe B.I."/>
            <person name="Melnick R.L."/>
            <person name="Guiltinan M.J."/>
            <person name="Tyler B.M."/>
            <person name="Meinhardt L.W."/>
            <person name="Bailey B.A."/>
        </authorList>
    </citation>
    <scope>NUCLEOTIDE SEQUENCE [LARGE SCALE GENOMIC DNA]</scope>
    <source>
        <strain evidence="3">sbr112.9</strain>
    </source>
</reference>
<dbReference type="AlphaFoldDB" id="A0A2P4XGU4"/>
<name>A0A2P4XGU4_9STRA</name>
<feature type="region of interest" description="Disordered" evidence="1">
    <location>
        <begin position="155"/>
        <end position="177"/>
    </location>
</feature>
<evidence type="ECO:0008006" key="4">
    <source>
        <dbReference type="Google" id="ProtNLM"/>
    </source>
</evidence>
<organism evidence="2 3">
    <name type="scientific">Phytophthora palmivora</name>
    <dbReference type="NCBI Taxonomy" id="4796"/>
    <lineage>
        <taxon>Eukaryota</taxon>
        <taxon>Sar</taxon>
        <taxon>Stramenopiles</taxon>
        <taxon>Oomycota</taxon>
        <taxon>Peronosporomycetes</taxon>
        <taxon>Peronosporales</taxon>
        <taxon>Peronosporaceae</taxon>
        <taxon>Phytophthora</taxon>
    </lineage>
</organism>
<sequence>MIKAVKNQFPESRIVGCLFHFKQAIRRKMLKLKIPTDEVDLAMRPGCINKLTVIRRCEISNRGIRDVRAIIKRDCENENIWWNIYGLREDIVNRTNNTLERYNRTLNDAFSVPHPDVSRDNVRLINDISNRRARAPSHASPQRAPRFDSDYQLEMESESDLADSDDSNSDSGSVVSPIENDCDQEIIVAKRFCEIARSQESSCTLRPNCRLTEGVLRSSVKFLDLTLCTRRWD</sequence>
<gene>
    <name evidence="2" type="ORF">PHPALM_19680</name>
</gene>
<evidence type="ECO:0000313" key="3">
    <source>
        <dbReference type="Proteomes" id="UP000237271"/>
    </source>
</evidence>
<evidence type="ECO:0000313" key="2">
    <source>
        <dbReference type="EMBL" id="POM64766.1"/>
    </source>
</evidence>
<dbReference type="Proteomes" id="UP000237271">
    <property type="component" value="Unassembled WGS sequence"/>
</dbReference>
<accession>A0A2P4XGU4</accession>
<feature type="compositionally biased region" description="Acidic residues" evidence="1">
    <location>
        <begin position="155"/>
        <end position="168"/>
    </location>
</feature>
<comment type="caution">
    <text evidence="2">The sequence shown here is derived from an EMBL/GenBank/DDBJ whole genome shotgun (WGS) entry which is preliminary data.</text>
</comment>
<protein>
    <recommendedName>
        <fullName evidence="4">MULE transposase domain-containing protein</fullName>
    </recommendedName>
</protein>
<proteinExistence type="predicted"/>
<evidence type="ECO:0000256" key="1">
    <source>
        <dbReference type="SAM" id="MobiDB-lite"/>
    </source>
</evidence>